<dbReference type="CDD" id="cd06928">
    <property type="entry name" value="RNAP_alpha_NTD"/>
    <property type="match status" value="1"/>
</dbReference>
<dbReference type="GeneID" id="38463443"/>
<dbReference type="SUPFAM" id="SSF55257">
    <property type="entry name" value="RBP11-like subunits of RNA polymerase"/>
    <property type="match status" value="1"/>
</dbReference>
<dbReference type="SUPFAM" id="SSF47789">
    <property type="entry name" value="C-terminal domain of RNA polymerase alpha subunit"/>
    <property type="match status" value="1"/>
</dbReference>
<evidence type="ECO:0000259" key="9">
    <source>
        <dbReference type="SMART" id="SM00662"/>
    </source>
</evidence>
<dbReference type="SMART" id="SM00662">
    <property type="entry name" value="RPOLD"/>
    <property type="match status" value="1"/>
</dbReference>
<dbReference type="InterPro" id="IPR011260">
    <property type="entry name" value="RNAP_asu_C"/>
</dbReference>
<dbReference type="GO" id="GO:0006351">
    <property type="term" value="P:DNA-templated transcription"/>
    <property type="evidence" value="ECO:0007669"/>
    <property type="project" value="UniProtKB-UniRule"/>
</dbReference>
<keyword evidence="3 8" id="KW-0240">DNA-directed RNA polymerase</keyword>
<name>A0A3G3MFV7_9FLOR</name>
<dbReference type="EMBL" id="MH281626">
    <property type="protein sequence ID" value="AYR05713.1"/>
    <property type="molecule type" value="Genomic_DNA"/>
</dbReference>
<protein>
    <recommendedName>
        <fullName evidence="8">DNA-directed RNA polymerase subunit alpha</fullName>
        <shortName evidence="8">RNAP subunit alpha</shortName>
        <ecNumber evidence="8">2.7.7.6</ecNumber>
    </recommendedName>
    <alternativeName>
        <fullName evidence="8">RNA polymerase subunit alpha</fullName>
    </alternativeName>
    <alternativeName>
        <fullName evidence="8">Transcriptase subunit alpha</fullName>
    </alternativeName>
</protein>
<evidence type="ECO:0000256" key="8">
    <source>
        <dbReference type="HAMAP-Rule" id="MF_00059"/>
    </source>
</evidence>
<gene>
    <name evidence="8 10" type="primary">rpoA</name>
</gene>
<accession>A0A3G3MFV7</accession>
<sequence length="314" mass="35742">MTHFQIECIESKTEGTRKQYGKFILEPLKQGQGITVGNSLRRTILADLEGTAIVAVRIAGVNHEFSTITGVREDVLEILLNLKEVVLKSYSNEPQIGRVRVQGPAVVTAGLFDLPPEIDIIDHRQYIATICNNTIFEMEFRIEKGNGYRLVEGDINEKSIDFLQIDAVFMPVKRFNYIVKEKRITNKLIQEQLILEIWTNGSLCPKDAIIEGSKILTNLFHPLTSINFHPIEAENEKNEQKINQVLIEELKLSVRAYNCLKRAQIHSVSDLLDYSQEDLLEIKNFGQKSAEEVMEALKNRLGINLPKEKIVKNN</sequence>
<dbReference type="InterPro" id="IPR036603">
    <property type="entry name" value="RBP11-like"/>
</dbReference>
<dbReference type="Pfam" id="PF01000">
    <property type="entry name" value="RNA_pol_A_bac"/>
    <property type="match status" value="1"/>
</dbReference>
<evidence type="ECO:0000256" key="6">
    <source>
        <dbReference type="ARBA" id="ARBA00023163"/>
    </source>
</evidence>
<keyword evidence="5 8" id="KW-0548">Nucleotidyltransferase</keyword>
<dbReference type="GO" id="GO:0000428">
    <property type="term" value="C:DNA-directed RNA polymerase complex"/>
    <property type="evidence" value="ECO:0007669"/>
    <property type="project" value="UniProtKB-KW"/>
</dbReference>
<evidence type="ECO:0000256" key="3">
    <source>
        <dbReference type="ARBA" id="ARBA00022478"/>
    </source>
</evidence>
<keyword evidence="6 8" id="KW-0804">Transcription</keyword>
<dbReference type="GO" id="GO:0003899">
    <property type="term" value="F:DNA-directed RNA polymerase activity"/>
    <property type="evidence" value="ECO:0007669"/>
    <property type="project" value="UniProtKB-UniRule"/>
</dbReference>
<dbReference type="GO" id="GO:0046983">
    <property type="term" value="F:protein dimerization activity"/>
    <property type="evidence" value="ECO:0007669"/>
    <property type="project" value="InterPro"/>
</dbReference>
<dbReference type="InterPro" id="IPR011262">
    <property type="entry name" value="DNA-dir_RNA_pol_insert"/>
</dbReference>
<dbReference type="AlphaFoldDB" id="A0A3G3MFV7"/>
<dbReference type="FunFam" id="2.170.120.12:FF:000001">
    <property type="entry name" value="DNA-directed RNA polymerase subunit alpha"/>
    <property type="match status" value="1"/>
</dbReference>
<dbReference type="EC" id="2.7.7.6" evidence="8"/>
<dbReference type="RefSeq" id="YP_009541704.1">
    <property type="nucleotide sequence ID" value="NC_039977.1"/>
</dbReference>
<dbReference type="GO" id="GO:0003677">
    <property type="term" value="F:DNA binding"/>
    <property type="evidence" value="ECO:0007669"/>
    <property type="project" value="UniProtKB-UniRule"/>
</dbReference>
<dbReference type="Gene3D" id="1.10.150.20">
    <property type="entry name" value="5' to 3' exonuclease, C-terminal subdomain"/>
    <property type="match status" value="1"/>
</dbReference>
<feature type="region of interest" description="Alpha N-terminal domain (alpha-NTD)" evidence="8">
    <location>
        <begin position="1"/>
        <end position="233"/>
    </location>
</feature>
<feature type="region of interest" description="Alpha C-terminal domain (alpha-CTD)" evidence="8">
    <location>
        <begin position="240"/>
        <end position="314"/>
    </location>
</feature>
<evidence type="ECO:0000256" key="4">
    <source>
        <dbReference type="ARBA" id="ARBA00022679"/>
    </source>
</evidence>
<dbReference type="Pfam" id="PF03118">
    <property type="entry name" value="RNA_pol_A_CTD"/>
    <property type="match status" value="1"/>
</dbReference>
<feature type="domain" description="DNA-directed RNA polymerase RpoA/D/Rpb3-type" evidence="9">
    <location>
        <begin position="20"/>
        <end position="226"/>
    </location>
</feature>
<dbReference type="GO" id="GO:0005737">
    <property type="term" value="C:cytoplasm"/>
    <property type="evidence" value="ECO:0007669"/>
    <property type="project" value="UniProtKB-ARBA"/>
</dbReference>
<dbReference type="Pfam" id="PF01193">
    <property type="entry name" value="RNA_pol_L"/>
    <property type="match status" value="1"/>
</dbReference>
<evidence type="ECO:0000256" key="5">
    <source>
        <dbReference type="ARBA" id="ARBA00022695"/>
    </source>
</evidence>
<geneLocation type="plastid" evidence="10"/>
<dbReference type="InterPro" id="IPR011263">
    <property type="entry name" value="DNA-dir_RNA_pol_RpoA/D/Rpb3"/>
</dbReference>
<dbReference type="Gene3D" id="2.170.120.12">
    <property type="entry name" value="DNA-directed RNA polymerase, insert domain"/>
    <property type="match status" value="1"/>
</dbReference>
<reference evidence="10" key="1">
    <citation type="journal article" date="2018" name="Genome Biol. Evol.">
        <title>Mitochondrial and Plastid Genomes from Coralline Red Algae Provide Insights into the Incongruent Evolutionary Histories of Organelles.</title>
        <authorList>
            <person name="Lee J."/>
            <person name="Song H.J."/>
            <person name="In Park S."/>
            <person name="Lee Y.M."/>
            <person name="Jeong S.Y."/>
            <person name="Oh Cho T."/>
            <person name="Kim J.H."/>
            <person name="Choi H.G."/>
            <person name="Choi C.G."/>
            <person name="Nelson W.A."/>
            <person name="Fredericq S."/>
            <person name="Bhattacharya D."/>
            <person name="Su Yoon H."/>
        </authorList>
    </citation>
    <scope>NUCLEOTIDE SEQUENCE</scope>
</reference>
<comment type="similarity">
    <text evidence="2 8">Belongs to the RNA polymerase alpha chain family.</text>
</comment>
<dbReference type="InterPro" id="IPR036643">
    <property type="entry name" value="RNApol_insert_sf"/>
</dbReference>
<dbReference type="SUPFAM" id="SSF56553">
    <property type="entry name" value="Insert subdomain of RNA polymerase alpha subunit"/>
    <property type="match status" value="1"/>
</dbReference>
<keyword evidence="4 8" id="KW-0808">Transferase</keyword>
<proteinExistence type="inferred from homology"/>
<dbReference type="NCBIfam" id="NF003519">
    <property type="entry name" value="PRK05182.2-5"/>
    <property type="match status" value="1"/>
</dbReference>
<evidence type="ECO:0000256" key="7">
    <source>
        <dbReference type="ARBA" id="ARBA00048552"/>
    </source>
</evidence>
<comment type="domain">
    <text evidence="8">The N-terminal domain is essential for RNAP assembly and basal transcription, whereas the C-terminal domain is involved in interaction with transcriptional regulators and with upstream promoter elements.</text>
</comment>
<dbReference type="HAMAP" id="MF_00059">
    <property type="entry name" value="RNApol_bact_RpoA"/>
    <property type="match status" value="1"/>
</dbReference>
<dbReference type="InterPro" id="IPR011773">
    <property type="entry name" value="DNA-dir_RpoA"/>
</dbReference>
<evidence type="ECO:0000256" key="1">
    <source>
        <dbReference type="ARBA" id="ARBA00004026"/>
    </source>
</evidence>
<evidence type="ECO:0000256" key="2">
    <source>
        <dbReference type="ARBA" id="ARBA00007123"/>
    </source>
</evidence>
<dbReference type="NCBIfam" id="NF003516">
    <property type="entry name" value="PRK05182.2-2"/>
    <property type="match status" value="1"/>
</dbReference>
<comment type="function">
    <text evidence="1 8">DNA-dependent RNA polymerase catalyzes the transcription of DNA into RNA using the four ribonucleoside triphosphates as substrates.</text>
</comment>
<evidence type="ECO:0000313" key="10">
    <source>
        <dbReference type="EMBL" id="AYR05713.1"/>
    </source>
</evidence>
<dbReference type="NCBIfam" id="TIGR02027">
    <property type="entry name" value="rpoA"/>
    <property type="match status" value="1"/>
</dbReference>
<keyword evidence="10" id="KW-0934">Plastid</keyword>
<comment type="catalytic activity">
    <reaction evidence="7 8">
        <text>RNA(n) + a ribonucleoside 5'-triphosphate = RNA(n+1) + diphosphate</text>
        <dbReference type="Rhea" id="RHEA:21248"/>
        <dbReference type="Rhea" id="RHEA-COMP:14527"/>
        <dbReference type="Rhea" id="RHEA-COMP:17342"/>
        <dbReference type="ChEBI" id="CHEBI:33019"/>
        <dbReference type="ChEBI" id="CHEBI:61557"/>
        <dbReference type="ChEBI" id="CHEBI:140395"/>
        <dbReference type="EC" id="2.7.7.6"/>
    </reaction>
</comment>
<dbReference type="Gene3D" id="3.30.1360.10">
    <property type="entry name" value="RNA polymerase, RBP11-like subunit"/>
    <property type="match status" value="1"/>
</dbReference>
<organism evidence="10">
    <name type="scientific">Synarthrophyton chejuense</name>
    <dbReference type="NCBI Taxonomy" id="2485825"/>
    <lineage>
        <taxon>Eukaryota</taxon>
        <taxon>Rhodophyta</taxon>
        <taxon>Florideophyceae</taxon>
        <taxon>Corallinophycidae</taxon>
        <taxon>Hapalidiales</taxon>
        <taxon>Hapalidiaceae</taxon>
        <taxon>Melobesioideae</taxon>
        <taxon>Synarthrophyton</taxon>
    </lineage>
</organism>
<comment type="subunit">
    <text evidence="8">Homodimer. The RNAP catalytic core consists of 2 alpha, 1 beta, 1 beta' and 1 omega subunit. When a sigma factor is associated with the core the holoenzyme is formed, which can initiate transcription.</text>
</comment>